<evidence type="ECO:0000256" key="1">
    <source>
        <dbReference type="SAM" id="MobiDB-lite"/>
    </source>
</evidence>
<accession>A0A6B9G5L1</accession>
<reference evidence="2 3" key="1">
    <citation type="submission" date="2017-11" db="EMBL/GenBank/DDBJ databases">
        <title>Genome sequence of Pantoea cypripedii NE1.</title>
        <authorList>
            <person name="Nascimento F.X."/>
        </authorList>
    </citation>
    <scope>NUCLEOTIDE SEQUENCE [LARGE SCALE GENOMIC DNA]</scope>
    <source>
        <strain evidence="2 3">NE1</strain>
        <plasmid evidence="3">pne1b</plasmid>
    </source>
</reference>
<dbReference type="EMBL" id="CP024770">
    <property type="protein sequence ID" value="QGY33011.1"/>
    <property type="molecule type" value="Genomic_DNA"/>
</dbReference>
<gene>
    <name evidence="2" type="ORF">CUN67_29215</name>
</gene>
<organism evidence="2 3">
    <name type="scientific">Pantoea cypripedii</name>
    <name type="common">Pectobacterium cypripedii</name>
    <name type="synonym">Erwinia cypripedii</name>
    <dbReference type="NCBI Taxonomy" id="55209"/>
    <lineage>
        <taxon>Bacteria</taxon>
        <taxon>Pseudomonadati</taxon>
        <taxon>Pseudomonadota</taxon>
        <taxon>Gammaproteobacteria</taxon>
        <taxon>Enterobacterales</taxon>
        <taxon>Erwiniaceae</taxon>
        <taxon>Pantoea</taxon>
    </lineage>
</organism>
<proteinExistence type="predicted"/>
<keyword evidence="2" id="KW-0614">Plasmid</keyword>
<evidence type="ECO:0000313" key="3">
    <source>
        <dbReference type="Proteomes" id="UP000502005"/>
    </source>
</evidence>
<feature type="compositionally biased region" description="Polar residues" evidence="1">
    <location>
        <begin position="7"/>
        <end position="21"/>
    </location>
</feature>
<dbReference type="RefSeq" id="WP_208719034.1">
    <property type="nucleotide sequence ID" value="NZ_CP024770.1"/>
</dbReference>
<evidence type="ECO:0000313" key="2">
    <source>
        <dbReference type="EMBL" id="QGY33011.1"/>
    </source>
</evidence>
<dbReference type="Proteomes" id="UP000502005">
    <property type="component" value="Plasmid pNE1B"/>
</dbReference>
<feature type="region of interest" description="Disordered" evidence="1">
    <location>
        <begin position="1"/>
        <end position="22"/>
    </location>
</feature>
<geneLocation type="plasmid" evidence="3">
    <name>pne1b</name>
</geneLocation>
<sequence>MPIGPTPHSTSSILNNYTPSTDSHKNTWPLRLIQNAYVFMKSLWPQLPVIPRDGVLTEYHHLSAELPDATTFDSYDALLAHIRTRLSDFQRQTVARPDNISPLSWQRMSEDLLAFLAEKRQELRDGSAILPMQALLNDVQLLARLQVIFPFITDAAIFAQLPSRYPHLHHLLMREIFLVSDKPLIEATPGAGKQFIMRSVATLYPLPALIIHFINAVRLAPVQGIKPLLQAGDQYASGKLLGSGRDSAYHPKPITFAHLITHLQEWPSRLISSFGSPGVQPQPGEPPEPIVFWLKLTANSVLNHQHDGLPLRFAPHTSAEFLRPDQHFPTCAGDFPAAPVNDTAPLQGRGVVTFEHFVADNDLRMVQEGTRMVTSEAAVIVHGCHIPLRQSPVALHQYQRQMRPWPAPAPQKAAITSVVTPVINTAPSKGGWIISSVQAEETTALYRPDWWQVDKRGFGAGFVHQLEFEADPSSTTTVKPVSWPGWLDTDPNAPACMVAPAPLQTNSLRDMMSQLSQRIESLSTQQFGKLLEDFVDADPDNLFDKKTFLTACDRIVSWDSQHHRLRIDPTQATNFITRLPDVAAFKQHPESIAAFVRSTRGTAALARRFLLALDHSLDATGRPLLISLQQFSQRIKPATTTYRDLAAVLLEMEQVFSSHVRKAVEAVVRDRQGQDSLVAKLDFLALTMMRQEYPMLKLCNHLDLASEHCLSRAGYQRAVAAYEIQDEQILNQASGEELERFGSQLMYRRSEPALLAEFAATDKLFFNPKDGMHHYLTAMQLQQQQLIHYHLYASKLRGLLNYPAGNASAIIQTYNGIRDTMHAWYQMVLEDLSADDQHFYQEQLLTPGSVRVFPVRLEQTSGDKTDVSCVGCYVYASHDLASRAIFITPITPMNKPGQLGSFDASDEFSTREGTQSMLNGAGKVDMLTRLSPAALPNLAHIRFLIDAEVKMKVDDPDVDWSHCAAVLAQQISEHQFPNLTLPASPATAPTLQPPNLLEILYGLNPVTSCYSALKSTVLGESNKNIALKFVGCALSLIPEEEAASELGKMGNYALNSVYHWLVNSVIDHPAHPTVAPVNMTQAEESLVDDNLVGAKLCSTTAFQNTFSRELFQRSLPLNDLPRGYNLTGVSWDEFTDQLHCNVTTPAGQKYYLLDAPSQHLWPQPDTLPPAGLSIPVAEFRQAFNEQRLPALIASLSPVSQVPIRFNQTEADNPERDIVYNHLDPNSFPAGWHYQQSWVKTGPHPQVIVEFRNATGSTVYVQPNHVGQWRHWQPATPLARQSRDTVSPQPLYFDALTPSSSGYQTVTPYASPARIAAIEEVARLLPAIPPPFLLKKIHIKSLFRQIASRLHPTFEQFGDGTAKRLVQELGTWRKPLTDGVFSTLKELFGHYKILHYLRGNKDIDDFVVDMEHVIAERTRIASRYNDFQIKYHKYYQALKNLEHIIIDNQSVLQTVLTRMKKAVLGSTSFILKTIDEEQLLRKYPQEVKGIKDAIHETHYSARLALAMIDPVENPDGMLKFMRMFFSKLNINSSHVALFRKNFIKVLEAANRLSLNKIHIVEDRFLSDGRIPAKCAKLASEKMLMGTNVVGYTSSRDDFQHIYLMWHAIKEMPAKEVANVFIHETGHSAMSDEGEGYVGAEVYLDAGHPLKKLTIHGMSVLAKKLMSDVNNFKDYLLSDEEFLGAFLNHFYDFTYDPVMREKIYHFRNRYMSKKPTASNNKSRENKAEKYQLFTPIVESAFSNIGYMTEFTFRNADWLLSFLGMMLDYAKKRARPHVHTAHKRETESDKPASSPSFYHQLAGVNATSDIAHSLFRQFFVMFVQASPLEE</sequence>
<protein>
    <submittedName>
        <fullName evidence="2">Uncharacterized protein</fullName>
    </submittedName>
</protein>
<name>A0A6B9G5L1_PANCY</name>